<organism evidence="5 6">
    <name type="scientific">Acropora cervicornis</name>
    <name type="common">Staghorn coral</name>
    <dbReference type="NCBI Taxonomy" id="6130"/>
    <lineage>
        <taxon>Eukaryota</taxon>
        <taxon>Metazoa</taxon>
        <taxon>Cnidaria</taxon>
        <taxon>Anthozoa</taxon>
        <taxon>Hexacorallia</taxon>
        <taxon>Scleractinia</taxon>
        <taxon>Astrocoeniina</taxon>
        <taxon>Acroporidae</taxon>
        <taxon>Acropora</taxon>
    </lineage>
</organism>
<accession>A0AAD9QPW6</accession>
<dbReference type="SUPFAM" id="SSF57196">
    <property type="entry name" value="EGF/Laminin"/>
    <property type="match status" value="1"/>
</dbReference>
<comment type="caution">
    <text evidence="2">Lacks conserved residue(s) required for the propagation of feature annotation.</text>
</comment>
<dbReference type="Pfam" id="PF00008">
    <property type="entry name" value="EGF"/>
    <property type="match status" value="1"/>
</dbReference>
<dbReference type="CDD" id="cd00053">
    <property type="entry name" value="EGF"/>
    <property type="match status" value="1"/>
</dbReference>
<proteinExistence type="predicted"/>
<evidence type="ECO:0000313" key="6">
    <source>
        <dbReference type="Proteomes" id="UP001249851"/>
    </source>
</evidence>
<dbReference type="InterPro" id="IPR043450">
    <property type="entry name" value="CCDC89-like"/>
</dbReference>
<keyword evidence="1 3" id="KW-0175">Coiled coil</keyword>
<evidence type="ECO:0000259" key="4">
    <source>
        <dbReference type="PROSITE" id="PS50026"/>
    </source>
</evidence>
<name>A0AAD9QPW6_ACRCE</name>
<dbReference type="Proteomes" id="UP001249851">
    <property type="component" value="Unassembled WGS sequence"/>
</dbReference>
<sequence length="772" mass="88131">MASSSGSGGKSPQKLREMVNSTKLNEMDVPEEMKANLEKLRALSKDDLTENGLLRSRIDQQCELICILKQRTDESLRKSMEVEKQYHELQKQRDDILTTLHSETRKFSVLEKRFAVLNQNHEELIKIKDEYKRENEKLRVENGCLKKENEGLFASVVKERDLQIHQLREEGKDLQNRYESAVASERSALENLSSLEKKYNEQAKTMQQEMLVMQKHAEEQLNQLQEKLKLLSSEKEESQLKVLTLVKERDDFAQLALQRGKTLEEKQKHIAGLCLKLEETERSLKESEDNFLCELQEMNANAQVLKLKNQLEDAERKQRDTQKEYDAYKRHMSAMLAKEKEINNKLRVLIAEVGGKSAYSSFDREDMLMANIFSFLLSLSLILMQSAVYLPGVAAETLYHPHLRQDIFLKDEFHYLSTPVIGRREVIDGFDCSFKCLSSPLCYSYNLAASRAADGKLWCELLSSDKYSHPGNYSGNQSSHHFVAKRPCVPSPCQNGGTCLTTRYGFECKCKTGFVRELCEKTIKALNSCKDYYDEFQLNGSQIANLTLDSKLTPVLCHHWQVGNVGCGHGVWTPVMKIHGDQSFCLNLKGFENPFLTRLPQRNALLGVGEARNFDYSSDRWRNKAVFNPAGGTTGFDFTETKLPTYWNTSFSEICLGMRRLGQQDIRFVVIPKKADSLYWLIADGNYRATSLGRDKWIGLMRGFENLQVNCNREGFNPSCTSSSHHRRVRIGILGNNEADCHTCDSLLGFGLDIARSCGDQSTTTMGYILVK</sequence>
<dbReference type="InterPro" id="IPR000742">
    <property type="entry name" value="EGF"/>
</dbReference>
<reference evidence="5" key="2">
    <citation type="journal article" date="2023" name="Science">
        <title>Genomic signatures of disease resistance in endangered staghorn corals.</title>
        <authorList>
            <person name="Vollmer S.V."/>
            <person name="Selwyn J.D."/>
            <person name="Despard B.A."/>
            <person name="Roesel C.L."/>
        </authorList>
    </citation>
    <scope>NUCLEOTIDE SEQUENCE</scope>
    <source>
        <strain evidence="5">K2</strain>
    </source>
</reference>
<keyword evidence="2" id="KW-1015">Disulfide bond</keyword>
<feature type="disulfide bond" evidence="2">
    <location>
        <begin position="510"/>
        <end position="519"/>
    </location>
</feature>
<feature type="coiled-coil region" evidence="3">
    <location>
        <begin position="270"/>
        <end position="331"/>
    </location>
</feature>
<evidence type="ECO:0000256" key="1">
    <source>
        <dbReference type="ARBA" id="ARBA00023054"/>
    </source>
</evidence>
<reference evidence="5" key="1">
    <citation type="journal article" date="2023" name="G3 (Bethesda)">
        <title>Whole genome assembly and annotation of the endangered Caribbean coral Acropora cervicornis.</title>
        <authorList>
            <person name="Selwyn J.D."/>
            <person name="Vollmer S.V."/>
        </authorList>
    </citation>
    <scope>NUCLEOTIDE SEQUENCE</scope>
    <source>
        <strain evidence="5">K2</strain>
    </source>
</reference>
<dbReference type="AlphaFoldDB" id="A0AAD9QPW6"/>
<evidence type="ECO:0000256" key="2">
    <source>
        <dbReference type="PROSITE-ProRule" id="PRU00076"/>
    </source>
</evidence>
<evidence type="ECO:0000256" key="3">
    <source>
        <dbReference type="SAM" id="Coils"/>
    </source>
</evidence>
<comment type="caution">
    <text evidence="5">The sequence shown here is derived from an EMBL/GenBank/DDBJ whole genome shotgun (WGS) entry which is preliminary data.</text>
</comment>
<gene>
    <name evidence="5" type="ORF">P5673_011649</name>
</gene>
<dbReference type="PROSITE" id="PS50026">
    <property type="entry name" value="EGF_3"/>
    <property type="match status" value="1"/>
</dbReference>
<keyword evidence="2" id="KW-0245">EGF-like domain</keyword>
<dbReference type="SMART" id="SM00181">
    <property type="entry name" value="EGF"/>
    <property type="match status" value="1"/>
</dbReference>
<dbReference type="PANTHER" id="PTHR34768">
    <property type="entry name" value="COILED-COIL DOMAIN-CONTAINING PROTEIN 89"/>
    <property type="match status" value="1"/>
</dbReference>
<dbReference type="PROSITE" id="PS01186">
    <property type="entry name" value="EGF_2"/>
    <property type="match status" value="1"/>
</dbReference>
<evidence type="ECO:0000313" key="5">
    <source>
        <dbReference type="EMBL" id="KAK2564940.1"/>
    </source>
</evidence>
<keyword evidence="6" id="KW-1185">Reference proteome</keyword>
<dbReference type="PANTHER" id="PTHR34768:SF2">
    <property type="entry name" value="COILED-COIL DOMAIN CONTAINING 89"/>
    <property type="match status" value="1"/>
</dbReference>
<feature type="domain" description="EGF-like" evidence="4">
    <location>
        <begin position="484"/>
        <end position="520"/>
    </location>
</feature>
<dbReference type="EMBL" id="JARQWQ010000021">
    <property type="protein sequence ID" value="KAK2564940.1"/>
    <property type="molecule type" value="Genomic_DNA"/>
</dbReference>
<dbReference type="Gene3D" id="2.10.25.10">
    <property type="entry name" value="Laminin"/>
    <property type="match status" value="1"/>
</dbReference>
<protein>
    <submittedName>
        <fullName evidence="5">Coiled-coil domain-containing protein 89</fullName>
    </submittedName>
</protein>
<feature type="coiled-coil region" evidence="3">
    <location>
        <begin position="114"/>
        <end position="241"/>
    </location>
</feature>